<feature type="transmembrane region" description="Helical" evidence="7">
    <location>
        <begin position="174"/>
        <end position="196"/>
    </location>
</feature>
<dbReference type="PANTHER" id="PTHR30353:SF0">
    <property type="entry name" value="TRANSMEMBRANE PROTEIN"/>
    <property type="match status" value="1"/>
</dbReference>
<protein>
    <submittedName>
        <fullName evidence="9">Inner membrane protein YqjA</fullName>
    </submittedName>
</protein>
<organism evidence="9 10">
    <name type="scientific">Flavobacterium columnare</name>
    <dbReference type="NCBI Taxonomy" id="996"/>
    <lineage>
        <taxon>Bacteria</taxon>
        <taxon>Pseudomonadati</taxon>
        <taxon>Bacteroidota</taxon>
        <taxon>Flavobacteriia</taxon>
        <taxon>Flavobacteriales</taxon>
        <taxon>Flavobacteriaceae</taxon>
        <taxon>Flavobacterium</taxon>
    </lineage>
</organism>
<dbReference type="EMBL" id="OLKH01000049">
    <property type="protein sequence ID" value="SPE76243.1"/>
    <property type="molecule type" value="Genomic_DNA"/>
</dbReference>
<gene>
    <name evidence="9" type="primary">yqjA</name>
    <name evidence="9" type="ORF">FLACOL_00221</name>
</gene>
<feature type="domain" description="VTT" evidence="8">
    <location>
        <begin position="60"/>
        <end position="194"/>
    </location>
</feature>
<reference evidence="9 10" key="1">
    <citation type="submission" date="2018-02" db="EMBL/GenBank/DDBJ databases">
        <authorList>
            <person name="Cohen D.B."/>
            <person name="Kent A.D."/>
        </authorList>
    </citation>
    <scope>NUCLEOTIDE SEQUENCE [LARGE SCALE GENOMIC DNA]</scope>
    <source>
        <strain evidence="9">CIP109753</strain>
    </source>
</reference>
<evidence type="ECO:0000256" key="3">
    <source>
        <dbReference type="ARBA" id="ARBA00022475"/>
    </source>
</evidence>
<evidence type="ECO:0000313" key="10">
    <source>
        <dbReference type="Proteomes" id="UP000238180"/>
    </source>
</evidence>
<feature type="transmembrane region" description="Helical" evidence="7">
    <location>
        <begin position="146"/>
        <end position="167"/>
    </location>
</feature>
<evidence type="ECO:0000256" key="4">
    <source>
        <dbReference type="ARBA" id="ARBA00022692"/>
    </source>
</evidence>
<evidence type="ECO:0000256" key="2">
    <source>
        <dbReference type="ARBA" id="ARBA00010792"/>
    </source>
</evidence>
<evidence type="ECO:0000256" key="7">
    <source>
        <dbReference type="RuleBase" id="RU367016"/>
    </source>
</evidence>
<evidence type="ECO:0000313" key="9">
    <source>
        <dbReference type="EMBL" id="SPE76243.1"/>
    </source>
</evidence>
<dbReference type="InterPro" id="IPR032816">
    <property type="entry name" value="VTT_dom"/>
</dbReference>
<name>A0A2N9P7B2_9FLAO</name>
<proteinExistence type="inferred from homology"/>
<accession>A0A2N9P7B2</accession>
<dbReference type="Pfam" id="PF09335">
    <property type="entry name" value="VTT_dom"/>
    <property type="match status" value="1"/>
</dbReference>
<dbReference type="GO" id="GO:0005886">
    <property type="term" value="C:plasma membrane"/>
    <property type="evidence" value="ECO:0007669"/>
    <property type="project" value="UniProtKB-SubCell"/>
</dbReference>
<dbReference type="PANTHER" id="PTHR30353">
    <property type="entry name" value="INNER MEMBRANE PROTEIN DEDA-RELATED"/>
    <property type="match status" value="1"/>
</dbReference>
<keyword evidence="4 7" id="KW-0812">Transmembrane</keyword>
<dbReference type="Proteomes" id="UP000238180">
    <property type="component" value="Unassembled WGS sequence"/>
</dbReference>
<dbReference type="AlphaFoldDB" id="A0A2N9P7B2"/>
<dbReference type="InterPro" id="IPR032818">
    <property type="entry name" value="DedA-like"/>
</dbReference>
<feature type="transmembrane region" description="Helical" evidence="7">
    <location>
        <begin position="28"/>
        <end position="49"/>
    </location>
</feature>
<feature type="transmembrane region" description="Helical" evidence="7">
    <location>
        <begin position="55"/>
        <end position="74"/>
    </location>
</feature>
<feature type="transmembrane region" description="Helical" evidence="7">
    <location>
        <begin position="86"/>
        <end position="110"/>
    </location>
</feature>
<evidence type="ECO:0000256" key="1">
    <source>
        <dbReference type="ARBA" id="ARBA00004651"/>
    </source>
</evidence>
<evidence type="ECO:0000256" key="6">
    <source>
        <dbReference type="ARBA" id="ARBA00023136"/>
    </source>
</evidence>
<keyword evidence="3 7" id="KW-1003">Cell membrane</keyword>
<sequence>MSTFAFLLKIKSVLMKDFNWLQLLNPEFYILLEFGGIKIGLIVVLFIVFAETGLLAGFFLPGDSLLFLAGIYSETLMSQISLGNDFLNVTVFAALVGMMGVLGNMTGYWFGAKSGNYLYNQKDTFFFKKKYLYQAKEFFDKYGNRAIVFARFLPIVRTFAPVVAGIVEMDKKKFMFYNIVGSFLWAFSMIFAGHYLHALFLDSFGIDLKHYIEFIVIGIVGFTTVPVLWKILKRKAHIE</sequence>
<keyword evidence="6 7" id="KW-0472">Membrane</keyword>
<evidence type="ECO:0000256" key="5">
    <source>
        <dbReference type="ARBA" id="ARBA00022989"/>
    </source>
</evidence>
<comment type="subcellular location">
    <subcellularLocation>
        <location evidence="1 7">Cell membrane</location>
        <topology evidence="1 7">Multi-pass membrane protein</topology>
    </subcellularLocation>
</comment>
<keyword evidence="5 7" id="KW-1133">Transmembrane helix</keyword>
<evidence type="ECO:0000259" key="8">
    <source>
        <dbReference type="Pfam" id="PF09335"/>
    </source>
</evidence>
<comment type="similarity">
    <text evidence="2 7">Belongs to the DedA family.</text>
</comment>
<feature type="transmembrane region" description="Helical" evidence="7">
    <location>
        <begin position="208"/>
        <end position="229"/>
    </location>
</feature>